<accession>A0A2I0XJI8</accession>
<reference evidence="1 2" key="1">
    <citation type="journal article" date="2016" name="Sci. Rep.">
        <title>The Dendrobium catenatum Lindl. genome sequence provides insights into polysaccharide synthase, floral development and adaptive evolution.</title>
        <authorList>
            <person name="Zhang G.Q."/>
            <person name="Xu Q."/>
            <person name="Bian C."/>
            <person name="Tsai W.C."/>
            <person name="Yeh C.M."/>
            <person name="Liu K.W."/>
            <person name="Yoshida K."/>
            <person name="Zhang L.S."/>
            <person name="Chang S.B."/>
            <person name="Chen F."/>
            <person name="Shi Y."/>
            <person name="Su Y.Y."/>
            <person name="Zhang Y.Q."/>
            <person name="Chen L.J."/>
            <person name="Yin Y."/>
            <person name="Lin M."/>
            <person name="Huang H."/>
            <person name="Deng H."/>
            <person name="Wang Z.W."/>
            <person name="Zhu S.L."/>
            <person name="Zhao X."/>
            <person name="Deng C."/>
            <person name="Niu S.C."/>
            <person name="Huang J."/>
            <person name="Wang M."/>
            <person name="Liu G.H."/>
            <person name="Yang H.J."/>
            <person name="Xiao X.J."/>
            <person name="Hsiao Y.Y."/>
            <person name="Wu W.L."/>
            <person name="Chen Y.Y."/>
            <person name="Mitsuda N."/>
            <person name="Ohme-Takagi M."/>
            <person name="Luo Y.B."/>
            <person name="Van de Peer Y."/>
            <person name="Liu Z.J."/>
        </authorList>
    </citation>
    <scope>NUCLEOTIDE SEQUENCE [LARGE SCALE GENOMIC DNA]</scope>
    <source>
        <tissue evidence="1">The whole plant</tissue>
    </source>
</reference>
<organism evidence="1 2">
    <name type="scientific">Dendrobium catenatum</name>
    <dbReference type="NCBI Taxonomy" id="906689"/>
    <lineage>
        <taxon>Eukaryota</taxon>
        <taxon>Viridiplantae</taxon>
        <taxon>Streptophyta</taxon>
        <taxon>Embryophyta</taxon>
        <taxon>Tracheophyta</taxon>
        <taxon>Spermatophyta</taxon>
        <taxon>Magnoliopsida</taxon>
        <taxon>Liliopsida</taxon>
        <taxon>Asparagales</taxon>
        <taxon>Orchidaceae</taxon>
        <taxon>Epidendroideae</taxon>
        <taxon>Malaxideae</taxon>
        <taxon>Dendrobiinae</taxon>
        <taxon>Dendrobium</taxon>
    </lineage>
</organism>
<evidence type="ECO:0000313" key="1">
    <source>
        <dbReference type="EMBL" id="PKU88077.1"/>
    </source>
</evidence>
<dbReference type="EMBL" id="KZ501824">
    <property type="protein sequence ID" value="PKU88077.1"/>
    <property type="molecule type" value="Genomic_DNA"/>
</dbReference>
<protein>
    <submittedName>
        <fullName evidence="1">Uncharacterized protein</fullName>
    </submittedName>
</protein>
<proteinExistence type="predicted"/>
<reference evidence="1 2" key="2">
    <citation type="journal article" date="2017" name="Nature">
        <title>The Apostasia genome and the evolution of orchids.</title>
        <authorList>
            <person name="Zhang G.Q."/>
            <person name="Liu K.W."/>
            <person name="Li Z."/>
            <person name="Lohaus R."/>
            <person name="Hsiao Y.Y."/>
            <person name="Niu S.C."/>
            <person name="Wang J.Y."/>
            <person name="Lin Y.C."/>
            <person name="Xu Q."/>
            <person name="Chen L.J."/>
            <person name="Yoshida K."/>
            <person name="Fujiwara S."/>
            <person name="Wang Z.W."/>
            <person name="Zhang Y.Q."/>
            <person name="Mitsuda N."/>
            <person name="Wang M."/>
            <person name="Liu G.H."/>
            <person name="Pecoraro L."/>
            <person name="Huang H.X."/>
            <person name="Xiao X.J."/>
            <person name="Lin M."/>
            <person name="Wu X.Y."/>
            <person name="Wu W.L."/>
            <person name="Chen Y.Y."/>
            <person name="Chang S.B."/>
            <person name="Sakamoto S."/>
            <person name="Ohme-Takagi M."/>
            <person name="Yagi M."/>
            <person name="Zeng S.J."/>
            <person name="Shen C.Y."/>
            <person name="Yeh C.M."/>
            <person name="Luo Y.B."/>
            <person name="Tsai W.C."/>
            <person name="Van de Peer Y."/>
            <person name="Liu Z.J."/>
        </authorList>
    </citation>
    <scope>NUCLEOTIDE SEQUENCE [LARGE SCALE GENOMIC DNA]</scope>
    <source>
        <tissue evidence="1">The whole plant</tissue>
    </source>
</reference>
<sequence length="78" mass="8978">MGMDLSPFRVSPYKVIMIEEINEEEPEPEADQIHEVKDDVEFFEEDDDTVVIHRIQKIDTSPICVLRCALSQPVSTDD</sequence>
<gene>
    <name evidence="1" type="ORF">MA16_Dca020048</name>
</gene>
<evidence type="ECO:0000313" key="2">
    <source>
        <dbReference type="Proteomes" id="UP000233837"/>
    </source>
</evidence>
<keyword evidence="2" id="KW-1185">Reference proteome</keyword>
<dbReference type="Proteomes" id="UP000233837">
    <property type="component" value="Unassembled WGS sequence"/>
</dbReference>
<dbReference type="AlphaFoldDB" id="A0A2I0XJI8"/>
<name>A0A2I0XJI8_9ASPA</name>